<dbReference type="EMBL" id="JBFXLQ010000008">
    <property type="protein sequence ID" value="KAL2869802.1"/>
    <property type="molecule type" value="Genomic_DNA"/>
</dbReference>
<sequence length="801" mass="86983">MPLFRKKEKEKAKPSISSPAFRSVEHLPPPPPSSSSASAPHPDADENNTTTSSHFGVSTRHFPPQTQSQSHAAHPRPPAHSSLHRSHTQRLRTPPDASSLSHSASTVTVVNNSPPPPSHLAPPQSFDADVSDQSWPSSPTDNKPDDQEPRRSKRSLFSFHSSHSSASVRDQPGLLERNLSVKRTSVSTRRQSQQQQHLQRQQPPQQQQSRSSVDLWSRDYAVDAPESEQRPSMPQHSTGRVPDSGLAPHTRSPHPSPIPRSNTDPHLFDNLYRQAPLDNSRHAADLAPASNQLDPRPPSRQSVGPPSPLPPPKSETSSASQLAAMSDRPPGGNPQNPPQPPPSAHSSLQQGSEPGRSTPTSKDNRSRDDLGDIDVQALLQKHEELQAKYSKVKRYYFERDAQVQQLQNTVAHQRMAVSRTVLDDNEYANRFGRLDGAIKDLAFSLRKDWKVIPDWLAASVNEDAPATGAREMTVVGRAFISRWLVDELFERFFHPSLEPTFSRQLKAIEMALRHQQTNIATEEDKENAIARISNWRRTTLDGLGDSIQGPQSDLHRNKLTDTLVEFLVATLLTHLNDPPPPGFENGARMIVEIAIGIAEKIPLESRDICVSYLPPGTPINEATMRVEPGNLLPALTNAAAAAATPTGPSSSEDPRRSVEQQHQHQQHHHHQNSHAPETPESDRDRDLGAQNPNLGSDAGPQDHRKRSVLSGLRGRLGGQGSSASGSSTPAPAPGLVSSGSNAGSAADGVRRGSVGGQSLNQGPGQGGGGGARVRFAAFVTAEVRGRGPLNVLVKAPVFPLE</sequence>
<protein>
    <recommendedName>
        <fullName evidence="4">S-adenosylmethionine-dependent methyltransferase-like protein</fullName>
    </recommendedName>
</protein>
<feature type="compositionally biased region" description="Low complexity" evidence="1">
    <location>
        <begin position="639"/>
        <end position="651"/>
    </location>
</feature>
<feature type="compositionally biased region" description="Polar residues" evidence="1">
    <location>
        <begin position="47"/>
        <end position="56"/>
    </location>
</feature>
<accession>A0ABR4M2J9</accession>
<feature type="compositionally biased region" description="Polar residues" evidence="1">
    <location>
        <begin position="344"/>
        <end position="361"/>
    </location>
</feature>
<feature type="compositionally biased region" description="Polar residues" evidence="1">
    <location>
        <begin position="131"/>
        <end position="141"/>
    </location>
</feature>
<feature type="region of interest" description="Disordered" evidence="1">
    <location>
        <begin position="639"/>
        <end position="769"/>
    </location>
</feature>
<feature type="compositionally biased region" description="Basic and acidic residues" evidence="1">
    <location>
        <begin position="1"/>
        <end position="13"/>
    </location>
</feature>
<feature type="compositionally biased region" description="Low complexity" evidence="1">
    <location>
        <begin position="721"/>
        <end position="747"/>
    </location>
</feature>
<evidence type="ECO:0008006" key="4">
    <source>
        <dbReference type="Google" id="ProtNLM"/>
    </source>
</evidence>
<feature type="compositionally biased region" description="Low complexity" evidence="1">
    <location>
        <begin position="155"/>
        <end position="169"/>
    </location>
</feature>
<evidence type="ECO:0000256" key="1">
    <source>
        <dbReference type="SAM" id="MobiDB-lite"/>
    </source>
</evidence>
<feature type="compositionally biased region" description="Pro residues" evidence="1">
    <location>
        <begin position="331"/>
        <end position="343"/>
    </location>
</feature>
<dbReference type="Proteomes" id="UP001610432">
    <property type="component" value="Unassembled WGS sequence"/>
</dbReference>
<proteinExistence type="predicted"/>
<dbReference type="GeneID" id="98142413"/>
<gene>
    <name evidence="2" type="ORF">BJX67DRAFT_321440</name>
</gene>
<name>A0ABR4M2J9_9EURO</name>
<evidence type="ECO:0000313" key="2">
    <source>
        <dbReference type="EMBL" id="KAL2869802.1"/>
    </source>
</evidence>
<feature type="region of interest" description="Disordered" evidence="1">
    <location>
        <begin position="1"/>
        <end position="272"/>
    </location>
</feature>
<comment type="caution">
    <text evidence="2">The sequence shown here is derived from an EMBL/GenBank/DDBJ whole genome shotgun (WGS) entry which is preliminary data.</text>
</comment>
<organism evidence="2 3">
    <name type="scientific">Aspergillus lucknowensis</name>
    <dbReference type="NCBI Taxonomy" id="176173"/>
    <lineage>
        <taxon>Eukaryota</taxon>
        <taxon>Fungi</taxon>
        <taxon>Dikarya</taxon>
        <taxon>Ascomycota</taxon>
        <taxon>Pezizomycotina</taxon>
        <taxon>Eurotiomycetes</taxon>
        <taxon>Eurotiomycetidae</taxon>
        <taxon>Eurotiales</taxon>
        <taxon>Aspergillaceae</taxon>
        <taxon>Aspergillus</taxon>
        <taxon>Aspergillus subgen. Nidulantes</taxon>
    </lineage>
</organism>
<reference evidence="2 3" key="1">
    <citation type="submission" date="2024-07" db="EMBL/GenBank/DDBJ databases">
        <title>Section-level genome sequencing and comparative genomics of Aspergillus sections Usti and Cavernicolus.</title>
        <authorList>
            <consortium name="Lawrence Berkeley National Laboratory"/>
            <person name="Nybo J.L."/>
            <person name="Vesth T.C."/>
            <person name="Theobald S."/>
            <person name="Frisvad J.C."/>
            <person name="Larsen T.O."/>
            <person name="Kjaerboelling I."/>
            <person name="Rothschild-Mancinelli K."/>
            <person name="Lyhne E.K."/>
            <person name="Kogle M.E."/>
            <person name="Barry K."/>
            <person name="Clum A."/>
            <person name="Na H."/>
            <person name="Ledsgaard L."/>
            <person name="Lin J."/>
            <person name="Lipzen A."/>
            <person name="Kuo A."/>
            <person name="Riley R."/>
            <person name="Mondo S."/>
            <person name="Labutti K."/>
            <person name="Haridas S."/>
            <person name="Pangalinan J."/>
            <person name="Salamov A.A."/>
            <person name="Simmons B.A."/>
            <person name="Magnuson J.K."/>
            <person name="Chen J."/>
            <person name="Drula E."/>
            <person name="Henrissat B."/>
            <person name="Wiebenga A."/>
            <person name="Lubbers R.J."/>
            <person name="Gomes A.C."/>
            <person name="Macurrencykelacurrency M.R."/>
            <person name="Stajich J."/>
            <person name="Grigoriev I.V."/>
            <person name="Mortensen U.H."/>
            <person name="De Vries R.P."/>
            <person name="Baker S.E."/>
            <person name="Andersen M.R."/>
        </authorList>
    </citation>
    <scope>NUCLEOTIDE SEQUENCE [LARGE SCALE GENOMIC DNA]</scope>
    <source>
        <strain evidence="2 3">CBS 449.75</strain>
    </source>
</reference>
<keyword evidence="3" id="KW-1185">Reference proteome</keyword>
<feature type="region of interest" description="Disordered" evidence="1">
    <location>
        <begin position="288"/>
        <end position="368"/>
    </location>
</feature>
<feature type="compositionally biased region" description="Low complexity" evidence="1">
    <location>
        <begin position="189"/>
        <end position="212"/>
    </location>
</feature>
<dbReference type="RefSeq" id="XP_070888781.1">
    <property type="nucleotide sequence ID" value="XM_071027341.1"/>
</dbReference>
<feature type="compositionally biased region" description="Basic and acidic residues" evidence="1">
    <location>
        <begin position="652"/>
        <end position="662"/>
    </location>
</feature>
<evidence type="ECO:0000313" key="3">
    <source>
        <dbReference type="Proteomes" id="UP001610432"/>
    </source>
</evidence>